<feature type="domain" description="KilA-N DNA-binding" evidence="2">
    <location>
        <begin position="3"/>
        <end position="35"/>
    </location>
</feature>
<name>A0AAE2ZVC4_9FIRM</name>
<dbReference type="Proteomes" id="UP001197795">
    <property type="component" value="Unassembled WGS sequence"/>
</dbReference>
<dbReference type="AlphaFoldDB" id="A0AAE2ZVC4"/>
<proteinExistence type="predicted"/>
<keyword evidence="4" id="KW-1185">Reference proteome</keyword>
<dbReference type="EMBL" id="JAJEPV010000001">
    <property type="protein sequence ID" value="MCC2118001.1"/>
    <property type="molecule type" value="Genomic_DNA"/>
</dbReference>
<evidence type="ECO:0000259" key="2">
    <source>
        <dbReference type="Pfam" id="PF10543"/>
    </source>
</evidence>
<feature type="region of interest" description="Disordered" evidence="1">
    <location>
        <begin position="1"/>
        <end position="20"/>
    </location>
</feature>
<sequence length="35" mass="4236">MQNIPKIYGNDVKNLNRQGKRNMGRFPEDFMFQFT</sequence>
<evidence type="ECO:0000313" key="3">
    <source>
        <dbReference type="EMBL" id="MCC2118001.1"/>
    </source>
</evidence>
<dbReference type="InterPro" id="IPR018873">
    <property type="entry name" value="KilA-N_DNA-bd_domain"/>
</dbReference>
<gene>
    <name evidence="3" type="ORF">LKD75_00095</name>
</gene>
<accession>A0AAE2ZVC4</accession>
<dbReference type="Pfam" id="PF10543">
    <property type="entry name" value="ORF6N"/>
    <property type="match status" value="1"/>
</dbReference>
<evidence type="ECO:0000256" key="1">
    <source>
        <dbReference type="SAM" id="MobiDB-lite"/>
    </source>
</evidence>
<evidence type="ECO:0000313" key="4">
    <source>
        <dbReference type="Proteomes" id="UP001197795"/>
    </source>
</evidence>
<protein>
    <submittedName>
        <fullName evidence="3">ORF6N domain-containing protein</fullName>
    </submittedName>
</protein>
<reference evidence="3 4" key="1">
    <citation type="submission" date="2021-10" db="EMBL/GenBank/DDBJ databases">
        <title>Anaerobic single-cell dispensing facilitates the cultivation of human gut bacteria.</title>
        <authorList>
            <person name="Afrizal A."/>
        </authorList>
    </citation>
    <scope>NUCLEOTIDE SEQUENCE [LARGE SCALE GENOMIC DNA]</scope>
    <source>
        <strain evidence="3 4">CLA-AA-H273</strain>
    </source>
</reference>
<organism evidence="3 4">
    <name type="scientific">Waltera acetigignens</name>
    <dbReference type="NCBI Taxonomy" id="2981769"/>
    <lineage>
        <taxon>Bacteria</taxon>
        <taxon>Bacillati</taxon>
        <taxon>Bacillota</taxon>
        <taxon>Clostridia</taxon>
        <taxon>Lachnospirales</taxon>
        <taxon>Lachnospiraceae</taxon>
        <taxon>Waltera</taxon>
    </lineage>
</organism>
<comment type="caution">
    <text evidence="3">The sequence shown here is derived from an EMBL/GenBank/DDBJ whole genome shotgun (WGS) entry which is preliminary data.</text>
</comment>
<dbReference type="RefSeq" id="WP_117465310.1">
    <property type="nucleotide sequence ID" value="NZ_JAJEPV010000001.1"/>
</dbReference>